<evidence type="ECO:0008006" key="5">
    <source>
        <dbReference type="Google" id="ProtNLM"/>
    </source>
</evidence>
<proteinExistence type="predicted"/>
<dbReference type="Proteomes" id="UP000631181">
    <property type="component" value="Unassembled WGS sequence"/>
</dbReference>
<name>A0A8J8VY48_9EURO</name>
<organism evidence="3 4">
    <name type="scientific">Penicillium ucsense</name>
    <dbReference type="NCBI Taxonomy" id="2839758"/>
    <lineage>
        <taxon>Eukaryota</taxon>
        <taxon>Fungi</taxon>
        <taxon>Dikarya</taxon>
        <taxon>Ascomycota</taxon>
        <taxon>Pezizomycotina</taxon>
        <taxon>Eurotiomycetes</taxon>
        <taxon>Eurotiomycetidae</taxon>
        <taxon>Eurotiales</taxon>
        <taxon>Aspergillaceae</taxon>
        <taxon>Penicillium</taxon>
    </lineage>
</organism>
<comment type="caution">
    <text evidence="3">The sequence shown here is derived from an EMBL/GenBank/DDBJ whole genome shotgun (WGS) entry which is preliminary data.</text>
</comment>
<keyword evidence="1" id="KW-0560">Oxidoreductase</keyword>
<dbReference type="InterPro" id="IPR002347">
    <property type="entry name" value="SDR_fam"/>
</dbReference>
<protein>
    <recommendedName>
        <fullName evidence="5">Short-chain dehydrogenase/reductase</fullName>
    </recommendedName>
</protein>
<dbReference type="PANTHER" id="PTHR47534">
    <property type="entry name" value="YALI0E05731P"/>
    <property type="match status" value="1"/>
</dbReference>
<dbReference type="OrthoDB" id="2898509at2759"/>
<gene>
    <name evidence="3" type="ORF">PECM_001978</name>
</gene>
<feature type="transmembrane region" description="Helical" evidence="2">
    <location>
        <begin position="20"/>
        <end position="40"/>
    </location>
</feature>
<evidence type="ECO:0000313" key="4">
    <source>
        <dbReference type="Proteomes" id="UP000631181"/>
    </source>
</evidence>
<evidence type="ECO:0000313" key="3">
    <source>
        <dbReference type="EMBL" id="KAF7712872.1"/>
    </source>
</evidence>
<keyword evidence="2" id="KW-0472">Membrane</keyword>
<dbReference type="Gene3D" id="3.40.50.720">
    <property type="entry name" value="NAD(P)-binding Rossmann-like Domain"/>
    <property type="match status" value="1"/>
</dbReference>
<dbReference type="SUPFAM" id="SSF51735">
    <property type="entry name" value="NAD(P)-binding Rossmann-fold domains"/>
    <property type="match status" value="1"/>
</dbReference>
<reference evidence="3" key="1">
    <citation type="journal article" date="2020" name="Front. Microbiol.">
        <title>Gene regulatory networks of Penicillium echinulatum 2HH and Penicillium oxalicum 114-2 inferred by a computational biology approach.</title>
        <authorList>
            <person name="Lenz A.R."/>
            <person name="Galan-Vasquez E."/>
            <person name="Balbinot E."/>
            <person name="De Abreu F.P."/>
            <person name="De Oliveira N.S."/>
            <person name="Da Rosa L.O."/>
            <person name="De Avila E Silva S."/>
            <person name="Camassola M."/>
            <person name="Dillon A.J.P."/>
            <person name="Perez-Rueda E."/>
        </authorList>
    </citation>
    <scope>NUCLEOTIDE SEQUENCE</scope>
    <source>
        <strain evidence="3">S1M29</strain>
    </source>
</reference>
<dbReference type="EMBL" id="WIWV01000145">
    <property type="protein sequence ID" value="KAF7712872.1"/>
    <property type="molecule type" value="Genomic_DNA"/>
</dbReference>
<keyword evidence="4" id="KW-1185">Reference proteome</keyword>
<dbReference type="AlphaFoldDB" id="A0A8J8VY48"/>
<dbReference type="FunFam" id="3.40.50.720:FF:000637">
    <property type="entry name" value="Uncharacterized oxidoreductase C736.13"/>
    <property type="match status" value="1"/>
</dbReference>
<accession>A0A8J8VY48</accession>
<dbReference type="PANTHER" id="PTHR47534:SF2">
    <property type="entry name" value="KETOREDUCTASE (KR) DOMAIN-CONTAINING PROTEIN-RELATED"/>
    <property type="match status" value="1"/>
</dbReference>
<evidence type="ECO:0000256" key="2">
    <source>
        <dbReference type="SAM" id="Phobius"/>
    </source>
</evidence>
<dbReference type="InterPro" id="IPR052228">
    <property type="entry name" value="Sec_Metab_Biosynth_Oxidored"/>
</dbReference>
<keyword evidence="2" id="KW-1133">Transmembrane helix</keyword>
<keyword evidence="2" id="KW-0812">Transmembrane</keyword>
<dbReference type="InterPro" id="IPR036291">
    <property type="entry name" value="NAD(P)-bd_dom_sf"/>
</dbReference>
<dbReference type="GO" id="GO:0016491">
    <property type="term" value="F:oxidoreductase activity"/>
    <property type="evidence" value="ECO:0007669"/>
    <property type="project" value="UniProtKB-KW"/>
</dbReference>
<dbReference type="Pfam" id="PF00106">
    <property type="entry name" value="adh_short"/>
    <property type="match status" value="1"/>
</dbReference>
<sequence>MVTLQAVQAHNGALRSRATGLVAVFVGGTSGIALSTALAFTRHTTAPRIYLIGRSRSAADTAIASMKNINPSSQPFFLQSDISLLKNVDKACAEIAAREQKVNLLFMTPGVMTMKGRQETAEGLDRKFVLHYYARMRFIYNLLPLLREAARQRALSDGTRLSRVVSVFDPMVSIRAGGSGTLDFSDLSLKKTFSLQRCGAHASLMGNFLLECLAHLQPQTSFTHTYPSGVATGILREVPAGRFLSALMTPILKPFMVPLEESGERHLYAATSPRYPPKIEGMTPKEDACLGSDGTKGSGCYWVSWDGEEFPVNKKMEITRQQDAAERVLQHTEEVFNQICEQGKTYP</sequence>
<evidence type="ECO:0000256" key="1">
    <source>
        <dbReference type="ARBA" id="ARBA00023002"/>
    </source>
</evidence>